<dbReference type="PROSITE" id="PS00028">
    <property type="entry name" value="ZINC_FINGER_C2H2_1"/>
    <property type="match status" value="4"/>
</dbReference>
<evidence type="ECO:0000256" key="5">
    <source>
        <dbReference type="PROSITE-ProRule" id="PRU00042"/>
    </source>
</evidence>
<evidence type="ECO:0000256" key="3">
    <source>
        <dbReference type="ARBA" id="ARBA00022771"/>
    </source>
</evidence>
<evidence type="ECO:0000256" key="1">
    <source>
        <dbReference type="ARBA" id="ARBA00022723"/>
    </source>
</evidence>
<keyword evidence="1" id="KW-0479">Metal-binding</keyword>
<feature type="transmembrane region" description="Helical" evidence="6">
    <location>
        <begin position="305"/>
        <end position="326"/>
    </location>
</feature>
<dbReference type="GO" id="GO:0031519">
    <property type="term" value="C:PcG protein complex"/>
    <property type="evidence" value="ECO:0007669"/>
    <property type="project" value="TreeGrafter"/>
</dbReference>
<evidence type="ECO:0000256" key="6">
    <source>
        <dbReference type="SAM" id="Phobius"/>
    </source>
</evidence>
<dbReference type="OrthoDB" id="6536980at2759"/>
<dbReference type="GO" id="GO:0008270">
    <property type="term" value="F:zinc ion binding"/>
    <property type="evidence" value="ECO:0007669"/>
    <property type="project" value="UniProtKB-KW"/>
</dbReference>
<feature type="domain" description="C2H2-type" evidence="7">
    <location>
        <begin position="161"/>
        <end position="185"/>
    </location>
</feature>
<keyword evidence="3 5" id="KW-0863">Zinc-finger</keyword>
<keyword evidence="6" id="KW-0472">Membrane</keyword>
<dbReference type="InterPro" id="IPR036236">
    <property type="entry name" value="Znf_C2H2_sf"/>
</dbReference>
<dbReference type="EMBL" id="CAJPVJ010001834">
    <property type="protein sequence ID" value="CAG2165369.1"/>
    <property type="molecule type" value="Genomic_DNA"/>
</dbReference>
<dbReference type="EMBL" id="OC916659">
    <property type="protein sequence ID" value="CAD7644883.1"/>
    <property type="molecule type" value="Genomic_DNA"/>
</dbReference>
<reference evidence="8" key="1">
    <citation type="submission" date="2020-11" db="EMBL/GenBank/DDBJ databases">
        <authorList>
            <person name="Tran Van P."/>
        </authorList>
    </citation>
    <scope>NUCLEOTIDE SEQUENCE</scope>
</reference>
<protein>
    <recommendedName>
        <fullName evidence="7">C2H2-type domain-containing protein</fullName>
    </recommendedName>
</protein>
<dbReference type="PANTHER" id="PTHR14003:SF19">
    <property type="entry name" value="YY2 TRANSCRIPTION FACTOR"/>
    <property type="match status" value="1"/>
</dbReference>
<name>A0A7R9LNG3_9ACAR</name>
<evidence type="ECO:0000313" key="9">
    <source>
        <dbReference type="Proteomes" id="UP000728032"/>
    </source>
</evidence>
<feature type="domain" description="C2H2-type" evidence="7">
    <location>
        <begin position="131"/>
        <end position="160"/>
    </location>
</feature>
<feature type="non-terminal residue" evidence="8">
    <location>
        <position position="1"/>
    </location>
</feature>
<gene>
    <name evidence="8" type="ORF">ONB1V03_LOCUS4912</name>
</gene>
<accession>A0A7R9LNG3</accession>
<feature type="domain" description="C2H2-type" evidence="7">
    <location>
        <begin position="189"/>
        <end position="218"/>
    </location>
</feature>
<feature type="domain" description="C2H2-type" evidence="7">
    <location>
        <begin position="102"/>
        <end position="130"/>
    </location>
</feature>
<evidence type="ECO:0000259" key="7">
    <source>
        <dbReference type="PROSITE" id="PS50157"/>
    </source>
</evidence>
<dbReference type="GO" id="GO:0000981">
    <property type="term" value="F:DNA-binding transcription factor activity, RNA polymerase II-specific"/>
    <property type="evidence" value="ECO:0007669"/>
    <property type="project" value="TreeGrafter"/>
</dbReference>
<evidence type="ECO:0000256" key="4">
    <source>
        <dbReference type="ARBA" id="ARBA00022833"/>
    </source>
</evidence>
<keyword evidence="2" id="KW-0677">Repeat</keyword>
<dbReference type="GO" id="GO:0005667">
    <property type="term" value="C:transcription regulator complex"/>
    <property type="evidence" value="ECO:0007669"/>
    <property type="project" value="TreeGrafter"/>
</dbReference>
<keyword evidence="6" id="KW-0812">Transmembrane</keyword>
<dbReference type="GO" id="GO:0000978">
    <property type="term" value="F:RNA polymerase II cis-regulatory region sequence-specific DNA binding"/>
    <property type="evidence" value="ECO:0007669"/>
    <property type="project" value="TreeGrafter"/>
</dbReference>
<dbReference type="PROSITE" id="PS50157">
    <property type="entry name" value="ZINC_FINGER_C2H2_2"/>
    <property type="match status" value="4"/>
</dbReference>
<dbReference type="SMART" id="SM00355">
    <property type="entry name" value="ZnF_C2H2"/>
    <property type="match status" value="4"/>
</dbReference>
<keyword evidence="4" id="KW-0862">Zinc</keyword>
<dbReference type="Proteomes" id="UP000728032">
    <property type="component" value="Unassembled WGS sequence"/>
</dbReference>
<organism evidence="8">
    <name type="scientific">Oppiella nova</name>
    <dbReference type="NCBI Taxonomy" id="334625"/>
    <lineage>
        <taxon>Eukaryota</taxon>
        <taxon>Metazoa</taxon>
        <taxon>Ecdysozoa</taxon>
        <taxon>Arthropoda</taxon>
        <taxon>Chelicerata</taxon>
        <taxon>Arachnida</taxon>
        <taxon>Acari</taxon>
        <taxon>Acariformes</taxon>
        <taxon>Sarcoptiformes</taxon>
        <taxon>Oribatida</taxon>
        <taxon>Brachypylina</taxon>
        <taxon>Oppioidea</taxon>
        <taxon>Oppiidae</taxon>
        <taxon>Oppiella</taxon>
    </lineage>
</organism>
<evidence type="ECO:0000313" key="8">
    <source>
        <dbReference type="EMBL" id="CAD7644883.1"/>
    </source>
</evidence>
<dbReference type="PANTHER" id="PTHR14003">
    <property type="entry name" value="TRANSCRIPTIONAL REPRESSOR PROTEIN YY"/>
    <property type="match status" value="1"/>
</dbReference>
<dbReference type="Gene3D" id="3.30.160.60">
    <property type="entry name" value="Classic Zinc Finger"/>
    <property type="match status" value="3"/>
</dbReference>
<keyword evidence="6" id="KW-1133">Transmembrane helix</keyword>
<dbReference type="GO" id="GO:0000785">
    <property type="term" value="C:chromatin"/>
    <property type="evidence" value="ECO:0007669"/>
    <property type="project" value="TreeGrafter"/>
</dbReference>
<dbReference type="InterPro" id="IPR013087">
    <property type="entry name" value="Znf_C2H2_type"/>
</dbReference>
<proteinExistence type="predicted"/>
<sequence length="597" mass="69510">MTTKTSNIGTHYPKHIHIRRVVRRIGFKKTETKPQEMAKRVHKVVETETEDQFVDTSRDNRVNCESIGVEPNETISGAKGKRFRPKQLLTEHHLRHRQLRQYQCDECDSAFVTKNGLKGHKQYRHSDERPYGCDWPGCDSAFKGRQQLALHKACHLNERVFVCDIDDCMKSFVTKKMLTSHRLQHLKPIVCSWPACGQRFAQNFMLTEHMNRHQDLRPFSFRLERQKSDMYSLTDLSKIIDVLHIALFIYPFEPNIFGIEFGDAGFIGSRFIGSTEGDVIISSTSLVILSDTFQFKDKTQLFDQFFAGIYLLFCTILLSIYSGSLYENIIRGQEFDWVEKREDLFTKSHWKHATIVPFDQTMIYYLISERQTGSQMGADLFNRLQPTDPLSVMTNTSEQNQLVFDVMRNKCGGKTVGYYLLRSFMERNSNYKDRYVEDRDFYVSPNENTSTLYKWLLNEDVLDEAFIYKFNKIVARLQSSGVYEYEVRKSLKPKGFGPDIHEKPKTEDDMRERVQHIINVCGYLVDRSEECLHFNITGLQQEGLGQNLHYLKGIKSELSAIPVTSVGQQYMHQIEVDVNSTTIFIDNICHNINITFH</sequence>
<dbReference type="AlphaFoldDB" id="A0A7R9LNG3"/>
<evidence type="ECO:0000256" key="2">
    <source>
        <dbReference type="ARBA" id="ARBA00022737"/>
    </source>
</evidence>
<keyword evidence="9" id="KW-1185">Reference proteome</keyword>
<dbReference type="SUPFAM" id="SSF57667">
    <property type="entry name" value="beta-beta-alpha zinc fingers"/>
    <property type="match status" value="3"/>
</dbReference>